<sequence length="182" mass="19406">MVAILATAALAFVLVRSFASGSGTTPEQLRAAVVTQLTTSLEQATPADHANHGHGDVYGSTKVLCAVEVLGFEPADAKDARDLRKVYANHQCAVSDNGRPFDYAVKTSGPLVATWGQPPVVTVVLQQGADYPDRVRAAIPAEYQEKALAATINPDALADLRTRFDRSVAEFWAAFKASNPPR</sequence>
<evidence type="ECO:0000256" key="1">
    <source>
        <dbReference type="SAM" id="SignalP"/>
    </source>
</evidence>
<protein>
    <submittedName>
        <fullName evidence="2">Uncharacterized protein</fullName>
    </submittedName>
</protein>
<reference evidence="3" key="1">
    <citation type="journal article" date="2019" name="Int. J. Syst. Evol. Microbiol.">
        <title>The Global Catalogue of Microorganisms (GCM) 10K type strain sequencing project: providing services to taxonomists for standard genome sequencing and annotation.</title>
        <authorList>
            <consortium name="The Broad Institute Genomics Platform"/>
            <consortium name="The Broad Institute Genome Sequencing Center for Infectious Disease"/>
            <person name="Wu L."/>
            <person name="Ma J."/>
        </authorList>
    </citation>
    <scope>NUCLEOTIDE SEQUENCE [LARGE SCALE GENOMIC DNA]</scope>
    <source>
        <strain evidence="3">JCM 13249</strain>
    </source>
</reference>
<gene>
    <name evidence="2" type="ORF">GCM10009681_56490</name>
</gene>
<organism evidence="2 3">
    <name type="scientific">Luedemannella helvata</name>
    <dbReference type="NCBI Taxonomy" id="349315"/>
    <lineage>
        <taxon>Bacteria</taxon>
        <taxon>Bacillati</taxon>
        <taxon>Actinomycetota</taxon>
        <taxon>Actinomycetes</taxon>
        <taxon>Micromonosporales</taxon>
        <taxon>Micromonosporaceae</taxon>
        <taxon>Luedemannella</taxon>
    </lineage>
</organism>
<feature type="signal peptide" evidence="1">
    <location>
        <begin position="1"/>
        <end position="19"/>
    </location>
</feature>
<comment type="caution">
    <text evidence="2">The sequence shown here is derived from an EMBL/GenBank/DDBJ whole genome shotgun (WGS) entry which is preliminary data.</text>
</comment>
<evidence type="ECO:0000313" key="3">
    <source>
        <dbReference type="Proteomes" id="UP001500655"/>
    </source>
</evidence>
<dbReference type="EMBL" id="BAAALS010000060">
    <property type="protein sequence ID" value="GAA1778193.1"/>
    <property type="molecule type" value="Genomic_DNA"/>
</dbReference>
<keyword evidence="1" id="KW-0732">Signal</keyword>
<evidence type="ECO:0000313" key="2">
    <source>
        <dbReference type="EMBL" id="GAA1778193.1"/>
    </source>
</evidence>
<dbReference type="Proteomes" id="UP001500655">
    <property type="component" value="Unassembled WGS sequence"/>
</dbReference>
<feature type="chain" id="PRO_5045784778" evidence="1">
    <location>
        <begin position="20"/>
        <end position="182"/>
    </location>
</feature>
<keyword evidence="3" id="KW-1185">Reference proteome</keyword>
<accession>A0ABP4XJM1</accession>
<name>A0ABP4XJM1_9ACTN</name>
<proteinExistence type="predicted"/>